<dbReference type="AlphaFoldDB" id="A0A0D5YR00"/>
<dbReference type="STRING" id="516051.VC82_1035"/>
<dbReference type="RefSeq" id="WP_045801411.1">
    <property type="nucleotide sequence ID" value="NZ_CP011071.1"/>
</dbReference>
<feature type="transmembrane region" description="Helical" evidence="1">
    <location>
        <begin position="7"/>
        <end position="28"/>
    </location>
</feature>
<evidence type="ECO:0000313" key="2">
    <source>
        <dbReference type="EMBL" id="AKA34682.1"/>
    </source>
</evidence>
<organism evidence="2 3">
    <name type="scientific">Flagellimonas lutaonensis</name>
    <dbReference type="NCBI Taxonomy" id="516051"/>
    <lineage>
        <taxon>Bacteria</taxon>
        <taxon>Pseudomonadati</taxon>
        <taxon>Bacteroidota</taxon>
        <taxon>Flavobacteriia</taxon>
        <taxon>Flavobacteriales</taxon>
        <taxon>Flavobacteriaceae</taxon>
        <taxon>Flagellimonas</taxon>
    </lineage>
</organism>
<gene>
    <name evidence="2" type="ORF">VC82_1035</name>
</gene>
<proteinExistence type="predicted"/>
<keyword evidence="1" id="KW-0472">Membrane</keyword>
<accession>A0A0D5YR00</accession>
<protein>
    <submittedName>
        <fullName evidence="2">Uncharacterized protein</fullName>
    </submittedName>
</protein>
<feature type="transmembrane region" description="Helical" evidence="1">
    <location>
        <begin position="48"/>
        <end position="70"/>
    </location>
</feature>
<feature type="transmembrane region" description="Helical" evidence="1">
    <location>
        <begin position="82"/>
        <end position="102"/>
    </location>
</feature>
<evidence type="ECO:0000313" key="3">
    <source>
        <dbReference type="Proteomes" id="UP000032726"/>
    </source>
</evidence>
<keyword evidence="1" id="KW-1133">Transmembrane helix</keyword>
<feature type="transmembrane region" description="Helical" evidence="1">
    <location>
        <begin position="114"/>
        <end position="132"/>
    </location>
</feature>
<reference evidence="2 3" key="1">
    <citation type="submission" date="2015-03" db="EMBL/GenBank/DDBJ databases">
        <title>Complete genome sequence of Muricauda lutaonensis CC-HSB-11T, isolated from a coastal hot spring.</title>
        <authorList>
            <person name="Kim K.M."/>
        </authorList>
    </citation>
    <scope>NUCLEOTIDE SEQUENCE [LARGE SCALE GENOMIC DNA]</scope>
    <source>
        <strain evidence="2 3">CC-HSB-11</strain>
    </source>
</reference>
<keyword evidence="3" id="KW-1185">Reference proteome</keyword>
<evidence type="ECO:0000256" key="1">
    <source>
        <dbReference type="SAM" id="Phobius"/>
    </source>
</evidence>
<name>A0A0D5YR00_9FLAO</name>
<sequence length="140" mass="15381">MFSKSNLLATLVSGISMFVLGYVFWGMLGESLMEGHTLTNVMKEEPDFIHLFLGCLIGAFAFSTLYGKWARGHHSAKEGAEFGLWIGVFVGLGMGLIWFATSTMMDLTGHLMDAVINIIYYTIIGVIVAMIYRATSAKNP</sequence>
<dbReference type="EMBL" id="CP011071">
    <property type="protein sequence ID" value="AKA34682.1"/>
    <property type="molecule type" value="Genomic_DNA"/>
</dbReference>
<keyword evidence="1" id="KW-0812">Transmembrane</keyword>
<dbReference type="OrthoDB" id="1444489at2"/>
<dbReference type="Proteomes" id="UP000032726">
    <property type="component" value="Chromosome"/>
</dbReference>
<dbReference type="HOGENOM" id="CLU_1832909_0_0_10"/>
<dbReference type="KEGG" id="mlt:VC82_1035"/>